<dbReference type="EMBL" id="QBKU01000020">
    <property type="protein sequence ID" value="PTX61902.1"/>
    <property type="molecule type" value="Genomic_DNA"/>
</dbReference>
<gene>
    <name evidence="1" type="ORF">C8N31_12023</name>
</gene>
<protein>
    <submittedName>
        <fullName evidence="1">Uncharacterized protein</fullName>
    </submittedName>
</protein>
<name>A0A2T6C0S7_9RHOB</name>
<dbReference type="Proteomes" id="UP000244092">
    <property type="component" value="Unassembled WGS sequence"/>
</dbReference>
<sequence>MSTQIALQKEYDEIYQLAEKRLILKQKLKKTKIHERQIEEQLLDIKARIRKMSHFFMLDERGEVDITLQWILRGKA</sequence>
<reference evidence="1 2" key="1">
    <citation type="submission" date="2018-04" db="EMBL/GenBank/DDBJ databases">
        <title>Genomic Encyclopedia of Archaeal and Bacterial Type Strains, Phase II (KMG-II): from individual species to whole genera.</title>
        <authorList>
            <person name="Goeker M."/>
        </authorList>
    </citation>
    <scope>NUCLEOTIDE SEQUENCE [LARGE SCALE GENOMIC DNA]</scope>
    <source>
        <strain evidence="1 2">DSM 12244</strain>
    </source>
</reference>
<dbReference type="AlphaFoldDB" id="A0A2T6C0S7"/>
<dbReference type="RefSeq" id="WP_025049963.1">
    <property type="nucleotide sequence ID" value="NZ_QBKU01000020.1"/>
</dbReference>
<evidence type="ECO:0000313" key="1">
    <source>
        <dbReference type="EMBL" id="PTX61902.1"/>
    </source>
</evidence>
<evidence type="ECO:0000313" key="2">
    <source>
        <dbReference type="Proteomes" id="UP000244092"/>
    </source>
</evidence>
<organism evidence="1 2">
    <name type="scientific">Sulfitobacter mediterraneus</name>
    <dbReference type="NCBI Taxonomy" id="83219"/>
    <lineage>
        <taxon>Bacteria</taxon>
        <taxon>Pseudomonadati</taxon>
        <taxon>Pseudomonadota</taxon>
        <taxon>Alphaproteobacteria</taxon>
        <taxon>Rhodobacterales</taxon>
        <taxon>Roseobacteraceae</taxon>
        <taxon>Sulfitobacter</taxon>
    </lineage>
</organism>
<accession>A0A2T6C0S7</accession>
<proteinExistence type="predicted"/>
<comment type="caution">
    <text evidence="1">The sequence shown here is derived from an EMBL/GenBank/DDBJ whole genome shotgun (WGS) entry which is preliminary data.</text>
</comment>